<accession>A0A6J5B6K9</accession>
<dbReference type="PANTHER" id="PTHR11365">
    <property type="entry name" value="5-OXOPROLINASE RELATED"/>
    <property type="match status" value="1"/>
</dbReference>
<dbReference type="EMBL" id="CP054569">
    <property type="protein sequence ID" value="QKQ45983.1"/>
    <property type="molecule type" value="Genomic_DNA"/>
</dbReference>
<dbReference type="GeneID" id="92844846"/>
<proteinExistence type="predicted"/>
<evidence type="ECO:0000259" key="1">
    <source>
        <dbReference type="Pfam" id="PF01968"/>
    </source>
</evidence>
<reference evidence="4 5" key="1">
    <citation type="submission" date="2020-05" db="EMBL/GenBank/DDBJ databases">
        <title>FDA dAtabase for Regulatory Grade micrObial Sequences (FDA-ARGOS): Supporting development and validation of Infectious Disease Dx tests.</title>
        <authorList>
            <person name="Sproer C."/>
            <person name="Gronow S."/>
            <person name="Severitt S."/>
            <person name="Schroder I."/>
            <person name="Tallon L."/>
            <person name="Sadzewicz L."/>
            <person name="Zhao X."/>
            <person name="Vavikolanu K."/>
            <person name="Mehta A."/>
            <person name="Aluvathingal J."/>
            <person name="Nadendla S."/>
            <person name="Myers T."/>
            <person name="Yan Y."/>
            <person name="Sichtig H."/>
        </authorList>
    </citation>
    <scope>NUCLEOTIDE SEQUENCE [LARGE SCALE GENOMIC DNA]</scope>
    <source>
        <strain evidence="4 5">FDAARGOS_787</strain>
    </source>
</reference>
<dbReference type="Pfam" id="PF05378">
    <property type="entry name" value="Hydant_A_N"/>
    <property type="match status" value="1"/>
</dbReference>
<name>A0A6J5B6K9_ACHDE</name>
<dbReference type="AlphaFoldDB" id="A0A6J5B6K9"/>
<dbReference type="Pfam" id="PF01968">
    <property type="entry name" value="Hydantoinase_A"/>
    <property type="match status" value="1"/>
</dbReference>
<dbReference type="SUPFAM" id="SSF53067">
    <property type="entry name" value="Actin-like ATPase domain"/>
    <property type="match status" value="1"/>
</dbReference>
<feature type="domain" description="Acetophenone carboxylase-like C-terminal" evidence="3">
    <location>
        <begin position="513"/>
        <end position="674"/>
    </location>
</feature>
<protein>
    <submittedName>
        <fullName evidence="4">Hydantoinase/oxoprolinase family protein</fullName>
    </submittedName>
</protein>
<dbReference type="Pfam" id="PF19278">
    <property type="entry name" value="Hydant_A_C"/>
    <property type="match status" value="1"/>
</dbReference>
<dbReference type="InterPro" id="IPR049517">
    <property type="entry name" value="ACX-like_C"/>
</dbReference>
<gene>
    <name evidence="4" type="ORF">FOC81_04450</name>
</gene>
<dbReference type="InterPro" id="IPR045079">
    <property type="entry name" value="Oxoprolinase-like"/>
</dbReference>
<sequence>MGHYSLGVDIGGTFTDIVLLDVQSGDHFSHKELTTPDQPELGVLRGVRILLKRCAVQPQQVVRVVHATTLFTNALIERRGAVTGMITTEGFRDVLEIGRERRYDLYDNFLDLIEPLVPRELRLEVAERTEPDGSISRPLDQGQLLAAGQKLKTLGVESIAVAFLHSYCNPEHETAAVQMLQAQLPGIAISSSAAVVAEIREYERFSTTVANAYVKPLADRYISSLEDSLRQEGITAPLFLMQSNGGLVHTKEAKRLPVQLLESGPAAGALVAAQFGRDVSETKILAFDMGGTTAKLSVIEDGEPLVAYTFEAARQKRFRTGSGLPIKISTIELIEIGAGGGSIAHVDHLGLLKVGPRSAGSQPGPACYQKGGEHPTVTDANLCLGYLNPDTFAGGTMKISEAAAQKALATVAKTLDMNAASCVPGVTDVVNENMAAAARVHIAERGGDAREYSLLVTGGGGPLHGYSVAKKLRLRRMLCPPSAGVASALGLLIAPPKVTRVTTFSNRLSQIKIDTLEHAYRELEASAMQTLKESGASSTALVTRRYADLRFVGQGFELVTELPAGPYGDSTPDRIRELFADEYKRVFAITPPVNDIEIVNVRIDVSGAADTKLGKQRDEAATESTMPVRRKAYCPDLAKTVDMPVHQRANLVAGATVAGPAIVEESVSTLIVGSHGSFELLENGIIAVELNTGDRA</sequence>
<dbReference type="InterPro" id="IPR043129">
    <property type="entry name" value="ATPase_NBD"/>
</dbReference>
<feature type="domain" description="Hydantoinase A/oxoprolinase" evidence="1">
    <location>
        <begin position="204"/>
        <end position="495"/>
    </location>
</feature>
<dbReference type="InterPro" id="IPR008040">
    <property type="entry name" value="Hydant_A_N"/>
</dbReference>
<dbReference type="GO" id="GO:0005829">
    <property type="term" value="C:cytosol"/>
    <property type="evidence" value="ECO:0007669"/>
    <property type="project" value="TreeGrafter"/>
</dbReference>
<evidence type="ECO:0000259" key="2">
    <source>
        <dbReference type="Pfam" id="PF05378"/>
    </source>
</evidence>
<dbReference type="Proteomes" id="UP000509782">
    <property type="component" value="Chromosome"/>
</dbReference>
<evidence type="ECO:0000313" key="5">
    <source>
        <dbReference type="Proteomes" id="UP000509782"/>
    </source>
</evidence>
<dbReference type="PANTHER" id="PTHR11365:SF23">
    <property type="entry name" value="HYPOTHETICAL 5-OXOPROLINASE (EUROFUNG)-RELATED"/>
    <property type="match status" value="1"/>
</dbReference>
<dbReference type="InterPro" id="IPR002821">
    <property type="entry name" value="Hydantoinase_A"/>
</dbReference>
<dbReference type="RefSeq" id="WP_062682908.1">
    <property type="nucleotide sequence ID" value="NZ_CADIJN010000013.1"/>
</dbReference>
<evidence type="ECO:0000313" key="4">
    <source>
        <dbReference type="EMBL" id="QKQ45983.1"/>
    </source>
</evidence>
<feature type="domain" description="Hydantoinase/oxoprolinase N-terminal" evidence="2">
    <location>
        <begin position="6"/>
        <end position="182"/>
    </location>
</feature>
<evidence type="ECO:0000259" key="3">
    <source>
        <dbReference type="Pfam" id="PF19278"/>
    </source>
</evidence>
<dbReference type="GO" id="GO:0017168">
    <property type="term" value="F:5-oxoprolinase (ATP-hydrolyzing) activity"/>
    <property type="evidence" value="ECO:0007669"/>
    <property type="project" value="TreeGrafter"/>
</dbReference>
<dbReference type="GO" id="GO:0006749">
    <property type="term" value="P:glutathione metabolic process"/>
    <property type="evidence" value="ECO:0007669"/>
    <property type="project" value="TreeGrafter"/>
</dbReference>
<organism evidence="4 5">
    <name type="scientific">Achromobacter denitrificans</name>
    <name type="common">Alcaligenes denitrificans</name>
    <dbReference type="NCBI Taxonomy" id="32002"/>
    <lineage>
        <taxon>Bacteria</taxon>
        <taxon>Pseudomonadati</taxon>
        <taxon>Pseudomonadota</taxon>
        <taxon>Betaproteobacteria</taxon>
        <taxon>Burkholderiales</taxon>
        <taxon>Alcaligenaceae</taxon>
        <taxon>Achromobacter</taxon>
    </lineage>
</organism>